<feature type="transmembrane region" description="Helical" evidence="8">
    <location>
        <begin position="366"/>
        <end position="382"/>
    </location>
</feature>
<dbReference type="AlphaFoldDB" id="A0A1F5ZG10"/>
<feature type="transmembrane region" description="Helical" evidence="8">
    <location>
        <begin position="341"/>
        <end position="360"/>
    </location>
</feature>
<evidence type="ECO:0000313" key="10">
    <source>
        <dbReference type="EMBL" id="OGG11072.1"/>
    </source>
</evidence>
<organism evidence="10 11">
    <name type="scientific">Candidatus Gottesmanbacteria bacterium RBG_13_45_10</name>
    <dbReference type="NCBI Taxonomy" id="1798370"/>
    <lineage>
        <taxon>Bacteria</taxon>
        <taxon>Candidatus Gottesmaniibacteriota</taxon>
    </lineage>
</organism>
<feature type="domain" description="Glycosyltransferase RgtA/B/C/D-like" evidence="9">
    <location>
        <begin position="86"/>
        <end position="225"/>
    </location>
</feature>
<proteinExistence type="predicted"/>
<name>A0A1F5ZG10_9BACT</name>
<keyword evidence="3" id="KW-0328">Glycosyltransferase</keyword>
<dbReference type="PANTHER" id="PTHR33908">
    <property type="entry name" value="MANNOSYLTRANSFERASE YKCB-RELATED"/>
    <property type="match status" value="1"/>
</dbReference>
<evidence type="ECO:0000256" key="2">
    <source>
        <dbReference type="ARBA" id="ARBA00022475"/>
    </source>
</evidence>
<comment type="subcellular location">
    <subcellularLocation>
        <location evidence="1">Cell membrane</location>
        <topology evidence="1">Multi-pass membrane protein</topology>
    </subcellularLocation>
</comment>
<evidence type="ECO:0000256" key="8">
    <source>
        <dbReference type="SAM" id="Phobius"/>
    </source>
</evidence>
<keyword evidence="2" id="KW-1003">Cell membrane</keyword>
<comment type="caution">
    <text evidence="10">The sequence shown here is derived from an EMBL/GenBank/DDBJ whole genome shotgun (WGS) entry which is preliminary data.</text>
</comment>
<dbReference type="GO" id="GO:0016763">
    <property type="term" value="F:pentosyltransferase activity"/>
    <property type="evidence" value="ECO:0007669"/>
    <property type="project" value="TreeGrafter"/>
</dbReference>
<feature type="transmembrane region" description="Helical" evidence="8">
    <location>
        <begin position="89"/>
        <end position="108"/>
    </location>
</feature>
<sequence length="535" mass="60417">MIRKRFTVVFVGILLILFAGLSVASSLRESLTFDEIVHIQEGKNALLAHTFVIDTNNPPLIRELAVVPLVLGVEKMIHSPYPNIQMLPARLVIVILGIFLCVSVFWFAKKYVGREAALFALLLFVFEPNTLAHSHYVTQDIGVTLFFFLTYMVFVRLLAKPTKTNFMVFGVLAGLMASSKISVLPYFFVSALTLSLLFLKKKCAPWFWQRRIPLSFAICISLLVIWATYFFKSNVVIAPGGNSQRLSVRLTQTSGSQLVINTIRFFQTQPIPLGDYIAVLKNTVIRSTQPQKTFFLGTFYANVHSYFMVATVVLKSSLPLLLLFIVGFWLGLSDKINRQSILIFGVPVAAILLVGSMSHMQPWNRYMLPLYPFVVVIAASSLRHFNSTLARILLILLCLWHVQGTLSYYPHFIAFKNEIVSRNTSYTKFMDANMDWGQSLPDLARYKDMVHPGHISFSYFGRDNGDAYGLVSNFAYGSHKYEDICAFHEINYPGNSGASFTAISLSNWYYCGYNLDPKYSKSKLKTIVGDAILIY</sequence>
<keyword evidence="7 8" id="KW-0472">Membrane</keyword>
<evidence type="ECO:0000259" key="9">
    <source>
        <dbReference type="Pfam" id="PF13231"/>
    </source>
</evidence>
<evidence type="ECO:0000256" key="3">
    <source>
        <dbReference type="ARBA" id="ARBA00022676"/>
    </source>
</evidence>
<dbReference type="GO" id="GO:0009103">
    <property type="term" value="P:lipopolysaccharide biosynthetic process"/>
    <property type="evidence" value="ECO:0007669"/>
    <property type="project" value="UniProtKB-ARBA"/>
</dbReference>
<evidence type="ECO:0000256" key="4">
    <source>
        <dbReference type="ARBA" id="ARBA00022679"/>
    </source>
</evidence>
<dbReference type="STRING" id="1798370.A2Z00_01670"/>
<reference evidence="10 11" key="1">
    <citation type="journal article" date="2016" name="Nat. Commun.">
        <title>Thousands of microbial genomes shed light on interconnected biogeochemical processes in an aquifer system.</title>
        <authorList>
            <person name="Anantharaman K."/>
            <person name="Brown C.T."/>
            <person name="Hug L.A."/>
            <person name="Sharon I."/>
            <person name="Castelle C.J."/>
            <person name="Probst A.J."/>
            <person name="Thomas B.C."/>
            <person name="Singh A."/>
            <person name="Wilkins M.J."/>
            <person name="Karaoz U."/>
            <person name="Brodie E.L."/>
            <person name="Williams K.H."/>
            <person name="Hubbard S.S."/>
            <person name="Banfield J.F."/>
        </authorList>
    </citation>
    <scope>NUCLEOTIDE SEQUENCE [LARGE SCALE GENOMIC DNA]</scope>
</reference>
<dbReference type="Pfam" id="PF13231">
    <property type="entry name" value="PMT_2"/>
    <property type="match status" value="1"/>
</dbReference>
<evidence type="ECO:0000256" key="1">
    <source>
        <dbReference type="ARBA" id="ARBA00004651"/>
    </source>
</evidence>
<dbReference type="Proteomes" id="UP000177268">
    <property type="component" value="Unassembled WGS sequence"/>
</dbReference>
<feature type="transmembrane region" description="Helical" evidence="8">
    <location>
        <begin position="306"/>
        <end position="329"/>
    </location>
</feature>
<feature type="transmembrane region" description="Helical" evidence="8">
    <location>
        <begin position="389"/>
        <end position="409"/>
    </location>
</feature>
<evidence type="ECO:0000256" key="5">
    <source>
        <dbReference type="ARBA" id="ARBA00022692"/>
    </source>
</evidence>
<feature type="transmembrane region" description="Helical" evidence="8">
    <location>
        <begin position="179"/>
        <end position="199"/>
    </location>
</feature>
<accession>A0A1F5ZG10</accession>
<dbReference type="GO" id="GO:0005886">
    <property type="term" value="C:plasma membrane"/>
    <property type="evidence" value="ECO:0007669"/>
    <property type="project" value="UniProtKB-SubCell"/>
</dbReference>
<keyword evidence="6 8" id="KW-1133">Transmembrane helix</keyword>
<feature type="transmembrane region" description="Helical" evidence="8">
    <location>
        <begin position="211"/>
        <end position="231"/>
    </location>
</feature>
<evidence type="ECO:0000256" key="7">
    <source>
        <dbReference type="ARBA" id="ARBA00023136"/>
    </source>
</evidence>
<dbReference type="InterPro" id="IPR050297">
    <property type="entry name" value="LipidA_mod_glycosyltrf_83"/>
</dbReference>
<dbReference type="InterPro" id="IPR038731">
    <property type="entry name" value="RgtA/B/C-like"/>
</dbReference>
<dbReference type="PANTHER" id="PTHR33908:SF11">
    <property type="entry name" value="MEMBRANE PROTEIN"/>
    <property type="match status" value="1"/>
</dbReference>
<keyword evidence="5 8" id="KW-0812">Transmembrane</keyword>
<keyword evidence="4" id="KW-0808">Transferase</keyword>
<evidence type="ECO:0000313" key="11">
    <source>
        <dbReference type="Proteomes" id="UP000177268"/>
    </source>
</evidence>
<protein>
    <recommendedName>
        <fullName evidence="9">Glycosyltransferase RgtA/B/C/D-like domain-containing protein</fullName>
    </recommendedName>
</protein>
<feature type="transmembrane region" description="Helical" evidence="8">
    <location>
        <begin position="141"/>
        <end position="159"/>
    </location>
</feature>
<dbReference type="EMBL" id="MFIZ01000037">
    <property type="protein sequence ID" value="OGG11072.1"/>
    <property type="molecule type" value="Genomic_DNA"/>
</dbReference>
<evidence type="ECO:0000256" key="6">
    <source>
        <dbReference type="ARBA" id="ARBA00022989"/>
    </source>
</evidence>
<gene>
    <name evidence="10" type="ORF">A2Z00_01670</name>
</gene>